<evidence type="ECO:0000259" key="2">
    <source>
        <dbReference type="Pfam" id="PF12680"/>
    </source>
</evidence>
<accession>A0A067G9G6</accession>
<dbReference type="Gene3D" id="3.10.450.50">
    <property type="match status" value="1"/>
</dbReference>
<evidence type="ECO:0000256" key="1">
    <source>
        <dbReference type="SAM" id="Phobius"/>
    </source>
</evidence>
<dbReference type="eggNOG" id="ENOG502RXQE">
    <property type="taxonomic scope" value="Eukaryota"/>
</dbReference>
<sequence>MSASINFSGQAQTQRLCFRALGGNGIVLNSLPSKISCQLMQNTSKIEHHGISIRSLAKCKPSTLVPSASDDSIEIVPFSASNTIREFYACINEKNLERLETYISDDCCFEDCSFPKPFQGKKEVMQFLEQLVTSMGQNVKFSVEQVCEGDEFTAGINWHLEWKGKQVPFTRGCSFYECSLEGETLLIKKARVVIESPIKPGGIVLTLLKNLTSLSDDFPKATEWLLNSPHVISTFLLKAYTIFLAPFVRPILAGYINMWNFIARLLGLAFNILIYILKIFSK</sequence>
<dbReference type="InterPro" id="IPR037401">
    <property type="entry name" value="SnoaL-like"/>
</dbReference>
<dbReference type="InterPro" id="IPR032710">
    <property type="entry name" value="NTF2-like_dom_sf"/>
</dbReference>
<keyword evidence="1" id="KW-0472">Membrane</keyword>
<reference evidence="3 4" key="1">
    <citation type="submission" date="2014-04" db="EMBL/GenBank/DDBJ databases">
        <authorList>
            <consortium name="International Citrus Genome Consortium"/>
            <person name="Gmitter F."/>
            <person name="Chen C."/>
            <person name="Farmerie W."/>
            <person name="Harkins T."/>
            <person name="Desany B."/>
            <person name="Mohiuddin M."/>
            <person name="Kodira C."/>
            <person name="Borodovsky M."/>
            <person name="Lomsadze A."/>
            <person name="Burns P."/>
            <person name="Jenkins J."/>
            <person name="Prochnik S."/>
            <person name="Shu S."/>
            <person name="Chapman J."/>
            <person name="Pitluck S."/>
            <person name="Schmutz J."/>
            <person name="Rokhsar D."/>
        </authorList>
    </citation>
    <scope>NUCLEOTIDE SEQUENCE</scope>
</reference>
<dbReference type="PANTHER" id="PTHR33698:SF1">
    <property type="entry name" value="NUCLEAR TRANSPORT FACTOR 2 (NTF2) FAMILY PROTEIN"/>
    <property type="match status" value="1"/>
</dbReference>
<protein>
    <recommendedName>
        <fullName evidence="2">SnoaL-like domain-containing protein</fullName>
    </recommendedName>
</protein>
<proteinExistence type="predicted"/>
<dbReference type="Pfam" id="PF12680">
    <property type="entry name" value="SnoaL_2"/>
    <property type="match status" value="1"/>
</dbReference>
<dbReference type="CDD" id="cd00531">
    <property type="entry name" value="NTF2_like"/>
    <property type="match status" value="1"/>
</dbReference>
<dbReference type="SUPFAM" id="SSF54427">
    <property type="entry name" value="NTF2-like"/>
    <property type="match status" value="1"/>
</dbReference>
<keyword evidence="1" id="KW-0812">Transmembrane</keyword>
<dbReference type="EMBL" id="KK784881">
    <property type="protein sequence ID" value="KDO76313.1"/>
    <property type="molecule type" value="Genomic_DNA"/>
</dbReference>
<dbReference type="Proteomes" id="UP000027120">
    <property type="component" value="Unassembled WGS sequence"/>
</dbReference>
<gene>
    <name evidence="3" type="ORF">CISIN_1g023448mg</name>
</gene>
<organism evidence="3 4">
    <name type="scientific">Citrus sinensis</name>
    <name type="common">Sweet orange</name>
    <name type="synonym">Citrus aurantium var. sinensis</name>
    <dbReference type="NCBI Taxonomy" id="2711"/>
    <lineage>
        <taxon>Eukaryota</taxon>
        <taxon>Viridiplantae</taxon>
        <taxon>Streptophyta</taxon>
        <taxon>Embryophyta</taxon>
        <taxon>Tracheophyta</taxon>
        <taxon>Spermatophyta</taxon>
        <taxon>Magnoliopsida</taxon>
        <taxon>eudicotyledons</taxon>
        <taxon>Gunneridae</taxon>
        <taxon>Pentapetalae</taxon>
        <taxon>rosids</taxon>
        <taxon>malvids</taxon>
        <taxon>Sapindales</taxon>
        <taxon>Rutaceae</taxon>
        <taxon>Aurantioideae</taxon>
        <taxon>Citrus</taxon>
    </lineage>
</organism>
<keyword evidence="4" id="KW-1185">Reference proteome</keyword>
<keyword evidence="1" id="KW-1133">Transmembrane helix</keyword>
<evidence type="ECO:0000313" key="4">
    <source>
        <dbReference type="Proteomes" id="UP000027120"/>
    </source>
</evidence>
<dbReference type="SMR" id="A0A067G9G6"/>
<feature type="domain" description="SnoaL-like" evidence="2">
    <location>
        <begin position="84"/>
        <end position="177"/>
    </location>
</feature>
<evidence type="ECO:0000313" key="3">
    <source>
        <dbReference type="EMBL" id="KDO76313.1"/>
    </source>
</evidence>
<name>A0A067G9G6_CITSI</name>
<dbReference type="PANTHER" id="PTHR33698">
    <property type="entry name" value="NUCLEAR TRANSPORT FACTOR 2 (NTF2)-LIKE PROTEIN"/>
    <property type="match status" value="1"/>
</dbReference>
<dbReference type="PaxDb" id="2711-XP_006476512.1"/>
<feature type="transmembrane region" description="Helical" evidence="1">
    <location>
        <begin position="261"/>
        <end position="280"/>
    </location>
</feature>
<dbReference type="AlphaFoldDB" id="A0A067G9G6"/>